<evidence type="ECO:0000256" key="2">
    <source>
        <dbReference type="ARBA" id="ARBA00012404"/>
    </source>
</evidence>
<comment type="function">
    <text evidence="5">Catalyzes the Claisen rearrangement of chorismate to prephenate.</text>
</comment>
<protein>
    <recommendedName>
        <fullName evidence="2 5">Chorismate mutase</fullName>
        <ecNumber evidence="2 5">5.4.99.5</ecNumber>
    </recommendedName>
</protein>
<gene>
    <name evidence="8" type="ORF">A5710_08745</name>
</gene>
<evidence type="ECO:0000256" key="6">
    <source>
        <dbReference type="SAM" id="SignalP"/>
    </source>
</evidence>
<dbReference type="GO" id="GO:0004106">
    <property type="term" value="F:chorismate mutase activity"/>
    <property type="evidence" value="ECO:0007669"/>
    <property type="project" value="UniProtKB-EC"/>
</dbReference>
<comment type="catalytic activity">
    <reaction evidence="5">
        <text>chorismate = prephenate</text>
        <dbReference type="Rhea" id="RHEA:13897"/>
        <dbReference type="ChEBI" id="CHEBI:29748"/>
        <dbReference type="ChEBI" id="CHEBI:29934"/>
        <dbReference type="EC" id="5.4.99.5"/>
    </reaction>
</comment>
<dbReference type="Pfam" id="PF01817">
    <property type="entry name" value="CM_2"/>
    <property type="match status" value="1"/>
</dbReference>
<dbReference type="GO" id="GO:0009697">
    <property type="term" value="P:salicylic acid biosynthetic process"/>
    <property type="evidence" value="ECO:0007669"/>
    <property type="project" value="TreeGrafter"/>
</dbReference>
<evidence type="ECO:0000256" key="1">
    <source>
        <dbReference type="ARBA" id="ARBA00004817"/>
    </source>
</evidence>
<evidence type="ECO:0000259" key="7">
    <source>
        <dbReference type="SMART" id="SM00830"/>
    </source>
</evidence>
<dbReference type="InterPro" id="IPR002701">
    <property type="entry name" value="CM_II_prokaryot"/>
</dbReference>
<evidence type="ECO:0000313" key="9">
    <source>
        <dbReference type="Proteomes" id="UP000093943"/>
    </source>
</evidence>
<dbReference type="NCBIfam" id="TIGR01806">
    <property type="entry name" value="CM_mono2"/>
    <property type="match status" value="1"/>
</dbReference>
<organism evidence="8 9">
    <name type="scientific">Mycolicibacter sinensis (strain JDM601)</name>
    <name type="common">Mycobacterium sinense</name>
    <dbReference type="NCBI Taxonomy" id="875328"/>
    <lineage>
        <taxon>Bacteria</taxon>
        <taxon>Bacillati</taxon>
        <taxon>Actinomycetota</taxon>
        <taxon>Actinomycetes</taxon>
        <taxon>Mycobacteriales</taxon>
        <taxon>Mycobacteriaceae</taxon>
        <taxon>Mycolicibacter</taxon>
    </lineage>
</organism>
<evidence type="ECO:0000256" key="3">
    <source>
        <dbReference type="ARBA" id="ARBA00022729"/>
    </source>
</evidence>
<proteinExistence type="predicted"/>
<dbReference type="UniPathway" id="UPA00120">
    <property type="reaction ID" value="UER00203"/>
</dbReference>
<dbReference type="Proteomes" id="UP000093943">
    <property type="component" value="Unassembled WGS sequence"/>
</dbReference>
<keyword evidence="3 6" id="KW-0732">Signal</keyword>
<dbReference type="NCBIfam" id="NF006741">
    <property type="entry name" value="PRK09269.1"/>
    <property type="match status" value="1"/>
</dbReference>
<feature type="chain" id="PRO_5009825806" description="Chorismate mutase" evidence="6">
    <location>
        <begin position="30"/>
        <end position="189"/>
    </location>
</feature>
<dbReference type="PANTHER" id="PTHR38041:SF2">
    <property type="entry name" value="SECRETED CHORISMATE MUTASE"/>
    <property type="match status" value="1"/>
</dbReference>
<dbReference type="EC" id="5.4.99.5" evidence="2 5"/>
<keyword evidence="4 5" id="KW-0413">Isomerase</keyword>
<dbReference type="InterPro" id="IPR051331">
    <property type="entry name" value="Chorismate_mutase-related"/>
</dbReference>
<dbReference type="EMBL" id="LZKG01000149">
    <property type="protein sequence ID" value="OBI25642.1"/>
    <property type="molecule type" value="Genomic_DNA"/>
</dbReference>
<evidence type="ECO:0000256" key="5">
    <source>
        <dbReference type="PIRNR" id="PIRNR026640"/>
    </source>
</evidence>
<dbReference type="GO" id="GO:0046417">
    <property type="term" value="P:chorismate metabolic process"/>
    <property type="evidence" value="ECO:0007669"/>
    <property type="project" value="InterPro"/>
</dbReference>
<feature type="domain" description="Chorismate mutase" evidence="7">
    <location>
        <begin position="26"/>
        <end position="106"/>
    </location>
</feature>
<dbReference type="InterPro" id="IPR008240">
    <property type="entry name" value="Chorismate_mutase_periplasmic"/>
</dbReference>
<dbReference type="RefSeq" id="WP_064921471.1">
    <property type="nucleotide sequence ID" value="NZ_LZJK01000065.1"/>
</dbReference>
<dbReference type="PIRSF" id="PIRSF026640">
    <property type="entry name" value="Peripl_chor_mut"/>
    <property type="match status" value="1"/>
</dbReference>
<accession>A0A1A2NUZ2</accession>
<dbReference type="SMART" id="SM00830">
    <property type="entry name" value="CM_2"/>
    <property type="match status" value="1"/>
</dbReference>
<name>A0A1A2NUZ2_MYCSD</name>
<reference evidence="9" key="1">
    <citation type="submission" date="2016-06" db="EMBL/GenBank/DDBJ databases">
        <authorList>
            <person name="Sutton G."/>
            <person name="Brinkac L."/>
            <person name="Sanka R."/>
            <person name="Adams M."/>
            <person name="Lau E."/>
            <person name="Sam S."/>
            <person name="Sreng N."/>
            <person name="Him V."/>
            <person name="Kerleguer A."/>
            <person name="Cheng S."/>
        </authorList>
    </citation>
    <scope>NUCLEOTIDE SEQUENCE [LARGE SCALE GENOMIC DNA]</scope>
    <source>
        <strain evidence="9">E1876</strain>
    </source>
</reference>
<dbReference type="SUPFAM" id="SSF48600">
    <property type="entry name" value="Chorismate mutase II"/>
    <property type="match status" value="1"/>
</dbReference>
<dbReference type="PANTHER" id="PTHR38041">
    <property type="entry name" value="CHORISMATE MUTASE"/>
    <property type="match status" value="1"/>
</dbReference>
<comment type="pathway">
    <text evidence="1 5">Metabolic intermediate biosynthesis; prephenate biosynthesis; prephenate from chorismate: step 1/1.</text>
</comment>
<dbReference type="InterPro" id="IPR036979">
    <property type="entry name" value="CM_dom_sf"/>
</dbReference>
<dbReference type="InterPro" id="IPR036263">
    <property type="entry name" value="Chorismate_II_sf"/>
</dbReference>
<dbReference type="AlphaFoldDB" id="A0A1A2NUZ2"/>
<sequence>MRSLSTYSGGLLSALCAVTLLAAPPAAHADNPLTDLVDAAAQRLQVGDDVAAVKWHSGGAIEDPARVQQQLAAVASAAEVQHLDAGYVRQAFTDQIAATEALEHYRFAQWKLDPASAPAVAPDLATSRARIDGYNRVMLTQIGLRWQQLHAAECAPRLDEAIRDVSAARQFDEFSRRALSSATRDYCTG</sequence>
<evidence type="ECO:0000256" key="4">
    <source>
        <dbReference type="ARBA" id="ARBA00023235"/>
    </source>
</evidence>
<feature type="signal peptide" evidence="6">
    <location>
        <begin position="1"/>
        <end position="29"/>
    </location>
</feature>
<dbReference type="Gene3D" id="1.20.59.10">
    <property type="entry name" value="Chorismate mutase"/>
    <property type="match status" value="1"/>
</dbReference>
<evidence type="ECO:0000313" key="8">
    <source>
        <dbReference type="EMBL" id="OBI25642.1"/>
    </source>
</evidence>
<dbReference type="OrthoDB" id="3825510at2"/>
<comment type="caution">
    <text evidence="8">The sequence shown here is derived from an EMBL/GenBank/DDBJ whole genome shotgun (WGS) entry which is preliminary data.</text>
</comment>